<evidence type="ECO:0000256" key="1">
    <source>
        <dbReference type="SAM" id="SignalP"/>
    </source>
</evidence>
<name>A0ABP6ZM01_9ACTN</name>
<keyword evidence="3" id="KW-1185">Reference proteome</keyword>
<feature type="signal peptide" evidence="1">
    <location>
        <begin position="1"/>
        <end position="27"/>
    </location>
</feature>
<evidence type="ECO:0008006" key="4">
    <source>
        <dbReference type="Google" id="ProtNLM"/>
    </source>
</evidence>
<sequence>MNKGMRVALVATVAAGTMLVGALPAHAANRDGCRGLVSSIYKSGSAVVASYVVICNRVQNRIIVSADVNRHTIPLRTARKTKTCNNATRCSVQPRISNPAGRQLFSGAVFAAIARRGSYIAGCGYVAGLLTGGLSLDGLMTCRSSDEFN</sequence>
<dbReference type="EMBL" id="BAABDQ010000050">
    <property type="protein sequence ID" value="GAA3613571.1"/>
    <property type="molecule type" value="Genomic_DNA"/>
</dbReference>
<proteinExistence type="predicted"/>
<accession>A0ABP6ZM01</accession>
<keyword evidence="1" id="KW-0732">Signal</keyword>
<evidence type="ECO:0000313" key="3">
    <source>
        <dbReference type="Proteomes" id="UP001500630"/>
    </source>
</evidence>
<gene>
    <name evidence="2" type="ORF">GCM10022419_118360</name>
</gene>
<organism evidence="2 3">
    <name type="scientific">Nonomuraea rosea</name>
    <dbReference type="NCBI Taxonomy" id="638574"/>
    <lineage>
        <taxon>Bacteria</taxon>
        <taxon>Bacillati</taxon>
        <taxon>Actinomycetota</taxon>
        <taxon>Actinomycetes</taxon>
        <taxon>Streptosporangiales</taxon>
        <taxon>Streptosporangiaceae</taxon>
        <taxon>Nonomuraea</taxon>
    </lineage>
</organism>
<reference evidence="3" key="1">
    <citation type="journal article" date="2019" name="Int. J. Syst. Evol. Microbiol.">
        <title>The Global Catalogue of Microorganisms (GCM) 10K type strain sequencing project: providing services to taxonomists for standard genome sequencing and annotation.</title>
        <authorList>
            <consortium name="The Broad Institute Genomics Platform"/>
            <consortium name="The Broad Institute Genome Sequencing Center for Infectious Disease"/>
            <person name="Wu L."/>
            <person name="Ma J."/>
        </authorList>
    </citation>
    <scope>NUCLEOTIDE SEQUENCE [LARGE SCALE GENOMIC DNA]</scope>
    <source>
        <strain evidence="3">JCM 17326</strain>
    </source>
</reference>
<protein>
    <recommendedName>
        <fullName evidence="4">Secreted protein</fullName>
    </recommendedName>
</protein>
<dbReference type="Proteomes" id="UP001500630">
    <property type="component" value="Unassembled WGS sequence"/>
</dbReference>
<comment type="caution">
    <text evidence="2">The sequence shown here is derived from an EMBL/GenBank/DDBJ whole genome shotgun (WGS) entry which is preliminary data.</text>
</comment>
<evidence type="ECO:0000313" key="2">
    <source>
        <dbReference type="EMBL" id="GAA3613571.1"/>
    </source>
</evidence>
<feature type="chain" id="PRO_5046025363" description="Secreted protein" evidence="1">
    <location>
        <begin position="28"/>
        <end position="149"/>
    </location>
</feature>
<dbReference type="RefSeq" id="WP_345576543.1">
    <property type="nucleotide sequence ID" value="NZ_BAABDQ010000050.1"/>
</dbReference>